<feature type="region of interest" description="N-terminal hotdog fold" evidence="5">
    <location>
        <begin position="937"/>
        <end position="1073"/>
    </location>
</feature>
<dbReference type="InterPro" id="IPR042104">
    <property type="entry name" value="PKS_dehydratase_sf"/>
</dbReference>
<evidence type="ECO:0000313" key="10">
    <source>
        <dbReference type="Proteomes" id="UP000664521"/>
    </source>
</evidence>
<dbReference type="Pfam" id="PF13602">
    <property type="entry name" value="ADH_zinc_N_2"/>
    <property type="match status" value="1"/>
</dbReference>
<dbReference type="InterPro" id="IPR020841">
    <property type="entry name" value="PKS_Beta-ketoAc_synthase_dom"/>
</dbReference>
<evidence type="ECO:0000256" key="3">
    <source>
        <dbReference type="ARBA" id="ARBA00022679"/>
    </source>
</evidence>
<dbReference type="InterPro" id="IPR020807">
    <property type="entry name" value="PKS_DH"/>
</dbReference>
<dbReference type="InterPro" id="IPR014043">
    <property type="entry name" value="Acyl_transferase_dom"/>
</dbReference>
<dbReference type="PANTHER" id="PTHR43775">
    <property type="entry name" value="FATTY ACID SYNTHASE"/>
    <property type="match status" value="1"/>
</dbReference>
<dbReference type="InterPro" id="IPR016036">
    <property type="entry name" value="Malonyl_transacylase_ACP-bd"/>
</dbReference>
<dbReference type="InterPro" id="IPR009081">
    <property type="entry name" value="PP-bd_ACP"/>
</dbReference>
<evidence type="ECO:0000256" key="4">
    <source>
        <dbReference type="ARBA" id="ARBA00023268"/>
    </source>
</evidence>
<dbReference type="SUPFAM" id="SSF51735">
    <property type="entry name" value="NAD(P)-binding Rossmann-fold domains"/>
    <property type="match status" value="2"/>
</dbReference>
<dbReference type="PROSITE" id="PS00012">
    <property type="entry name" value="PHOSPHOPANTETHEINE"/>
    <property type="match status" value="1"/>
</dbReference>
<dbReference type="SUPFAM" id="SSF52151">
    <property type="entry name" value="FabD/lysophospholipase-like"/>
    <property type="match status" value="1"/>
</dbReference>
<dbReference type="PROSITE" id="PS01162">
    <property type="entry name" value="QOR_ZETA_CRYSTAL"/>
    <property type="match status" value="1"/>
</dbReference>
<dbReference type="SMART" id="SM00826">
    <property type="entry name" value="PKS_DH"/>
    <property type="match status" value="1"/>
</dbReference>
<dbReference type="SUPFAM" id="SSF53901">
    <property type="entry name" value="Thiolase-like"/>
    <property type="match status" value="1"/>
</dbReference>
<comment type="caution">
    <text evidence="9">The sequence shown here is derived from an EMBL/GenBank/DDBJ whole genome shotgun (WGS) entry which is preliminary data.</text>
</comment>
<feature type="domain" description="PKS/mFAS DH" evidence="8">
    <location>
        <begin position="937"/>
        <end position="1259"/>
    </location>
</feature>
<dbReference type="InterPro" id="IPR016039">
    <property type="entry name" value="Thiolase-like"/>
</dbReference>
<organism evidence="9 10">
    <name type="scientific">Heterodermia speciosa</name>
    <dbReference type="NCBI Taxonomy" id="116794"/>
    <lineage>
        <taxon>Eukaryota</taxon>
        <taxon>Fungi</taxon>
        <taxon>Dikarya</taxon>
        <taxon>Ascomycota</taxon>
        <taxon>Pezizomycotina</taxon>
        <taxon>Lecanoromycetes</taxon>
        <taxon>OSLEUM clade</taxon>
        <taxon>Lecanoromycetidae</taxon>
        <taxon>Caliciales</taxon>
        <taxon>Physciaceae</taxon>
        <taxon>Heterodermia</taxon>
    </lineage>
</organism>
<feature type="active site" description="Proton acceptor; for dehydratase activity" evidence="5">
    <location>
        <position position="969"/>
    </location>
</feature>
<dbReference type="GO" id="GO:0044550">
    <property type="term" value="P:secondary metabolite biosynthetic process"/>
    <property type="evidence" value="ECO:0007669"/>
    <property type="project" value="UniProtKB-ARBA"/>
</dbReference>
<dbReference type="EMBL" id="CAJPDS010000028">
    <property type="protein sequence ID" value="CAF9921497.1"/>
    <property type="molecule type" value="Genomic_DNA"/>
</dbReference>
<dbReference type="Gene3D" id="3.90.180.10">
    <property type="entry name" value="Medium-chain alcohol dehydrogenases, catalytic domain"/>
    <property type="match status" value="1"/>
</dbReference>
<dbReference type="InterPro" id="IPR049551">
    <property type="entry name" value="PKS_DH_C"/>
</dbReference>
<dbReference type="Pfam" id="PF23297">
    <property type="entry name" value="ACP_SdgA_C"/>
    <property type="match status" value="1"/>
</dbReference>
<dbReference type="InterPro" id="IPR002364">
    <property type="entry name" value="Quin_OxRdtase/zeta-crystal_CS"/>
</dbReference>
<dbReference type="InterPro" id="IPR016035">
    <property type="entry name" value="Acyl_Trfase/lysoPLipase"/>
</dbReference>
<keyword evidence="1" id="KW-0596">Phosphopantetheine</keyword>
<evidence type="ECO:0000313" key="9">
    <source>
        <dbReference type="EMBL" id="CAF9921497.1"/>
    </source>
</evidence>
<protein>
    <submittedName>
        <fullName evidence="9">Reducing polyketide synthase rads1</fullName>
    </submittedName>
</protein>
<dbReference type="SUPFAM" id="SSF50129">
    <property type="entry name" value="GroES-like"/>
    <property type="match status" value="1"/>
</dbReference>
<dbReference type="InterPro" id="IPR057326">
    <property type="entry name" value="KR_dom"/>
</dbReference>
<dbReference type="InterPro" id="IPR049552">
    <property type="entry name" value="PKS_DH_N"/>
</dbReference>
<dbReference type="InterPro" id="IPR011032">
    <property type="entry name" value="GroES-like_sf"/>
</dbReference>
<dbReference type="SMART" id="SM00822">
    <property type="entry name" value="PKS_KR"/>
    <property type="match status" value="1"/>
</dbReference>
<dbReference type="GO" id="GO:0016491">
    <property type="term" value="F:oxidoreductase activity"/>
    <property type="evidence" value="ECO:0007669"/>
    <property type="project" value="InterPro"/>
</dbReference>
<dbReference type="PANTHER" id="PTHR43775:SF29">
    <property type="entry name" value="ASPERFURANONE POLYKETIDE SYNTHASE AFOG-RELATED"/>
    <property type="match status" value="1"/>
</dbReference>
<dbReference type="SMART" id="SM00827">
    <property type="entry name" value="PKS_AT"/>
    <property type="match status" value="1"/>
</dbReference>
<dbReference type="GO" id="GO:0008270">
    <property type="term" value="F:zinc ion binding"/>
    <property type="evidence" value="ECO:0007669"/>
    <property type="project" value="InterPro"/>
</dbReference>
<dbReference type="InterPro" id="IPR020843">
    <property type="entry name" value="ER"/>
</dbReference>
<dbReference type="GO" id="GO:1901336">
    <property type="term" value="P:lactone biosynthetic process"/>
    <property type="evidence" value="ECO:0007669"/>
    <property type="project" value="UniProtKB-ARBA"/>
</dbReference>
<reference evidence="9" key="1">
    <citation type="submission" date="2021-03" db="EMBL/GenBank/DDBJ databases">
        <authorList>
            <person name="Tagirdzhanova G."/>
        </authorList>
    </citation>
    <scope>NUCLEOTIDE SEQUENCE</scope>
</reference>
<keyword evidence="3" id="KW-0808">Transferase</keyword>
<dbReference type="GO" id="GO:0031177">
    <property type="term" value="F:phosphopantetheine binding"/>
    <property type="evidence" value="ECO:0007669"/>
    <property type="project" value="InterPro"/>
</dbReference>
<keyword evidence="4" id="KW-0511">Multifunctional enzyme</keyword>
<gene>
    <name evidence="9" type="primary">RADS1</name>
    <name evidence="9" type="ORF">HETSPECPRED_004567</name>
</gene>
<evidence type="ECO:0000256" key="1">
    <source>
        <dbReference type="ARBA" id="ARBA00022450"/>
    </source>
</evidence>
<dbReference type="PROSITE" id="PS52004">
    <property type="entry name" value="KS3_2"/>
    <property type="match status" value="1"/>
</dbReference>
<dbReference type="InterPro" id="IPR032821">
    <property type="entry name" value="PKS_assoc"/>
</dbReference>
<dbReference type="Pfam" id="PF00109">
    <property type="entry name" value="ketoacyl-synt"/>
    <property type="match status" value="1"/>
</dbReference>
<dbReference type="Pfam" id="PF21089">
    <property type="entry name" value="PKS_DH_N"/>
    <property type="match status" value="1"/>
</dbReference>
<evidence type="ECO:0000259" key="7">
    <source>
        <dbReference type="PROSITE" id="PS52004"/>
    </source>
</evidence>
<dbReference type="Gene3D" id="3.10.129.110">
    <property type="entry name" value="Polyketide synthase dehydratase"/>
    <property type="match status" value="1"/>
</dbReference>
<dbReference type="Proteomes" id="UP000664521">
    <property type="component" value="Unassembled WGS sequence"/>
</dbReference>
<dbReference type="InterPro" id="IPR006162">
    <property type="entry name" value="Ppantetheine_attach_site"/>
</dbReference>
<dbReference type="InterPro" id="IPR049900">
    <property type="entry name" value="PKS_mFAS_DH"/>
</dbReference>
<dbReference type="OrthoDB" id="329835at2759"/>
<dbReference type="CDD" id="cd05195">
    <property type="entry name" value="enoyl_red"/>
    <property type="match status" value="1"/>
</dbReference>
<dbReference type="InterPro" id="IPR014031">
    <property type="entry name" value="Ketoacyl_synth_C"/>
</dbReference>
<feature type="region of interest" description="C-terminal hotdog fold" evidence="5">
    <location>
        <begin position="1095"/>
        <end position="1259"/>
    </location>
</feature>
<dbReference type="FunFam" id="3.40.50.720:FF:000209">
    <property type="entry name" value="Polyketide synthase Pks12"/>
    <property type="match status" value="1"/>
</dbReference>
<dbReference type="GO" id="GO:0004312">
    <property type="term" value="F:fatty acid synthase activity"/>
    <property type="evidence" value="ECO:0007669"/>
    <property type="project" value="TreeGrafter"/>
</dbReference>
<dbReference type="Pfam" id="PF00698">
    <property type="entry name" value="Acyl_transf_1"/>
    <property type="match status" value="1"/>
</dbReference>
<keyword evidence="2" id="KW-0597">Phosphoprotein</keyword>
<dbReference type="SUPFAM" id="SSF55048">
    <property type="entry name" value="Probable ACP-binding domain of malonyl-CoA ACP transacylase"/>
    <property type="match status" value="1"/>
</dbReference>
<keyword evidence="10" id="KW-1185">Reference proteome</keyword>
<sequence length="2387" mass="259331">MPSTSQNDVRGPIAIVGLACRFPGDATCPSKFWDLLKNGRSAHSSTTDRFNSNAFYHPKGNQRQNVLPTKGGHFLKQNPYVFDAAFFNITAAEAMAFDPKQRIAMEVAYEALENAGMPLQKVAGTQTSCFMGSSMSDYREAVSRDFGHYPKYHLLGTSEEMISNRISHFLDIHGPSATVQTACSSSHVATHLACQSLHSGEADMAIAGGVGMILSPDSIMHLNNLGFLSQEGHSRAFDADAGGYGRGEGCGVIVLKRLDKAVEDGDTVRAIIRASGVNSDGWTPGVTMPSSEAQAALIERVYKSHGLDYGSTQYVEAHGTGTKAGDPVETGAIYKTIGQPIKSRSKLWIGSVKPNIGHLEAAAGVASIIKGVLAMENGLIPPSIHYSTPNPDIPLEVWKMTVPNKLTPWPACHTKRMSVSGFGMGGTNAHLVLEEGKSGRNSSSMNGLTHTRTPKKRLFVLSSHDQAGFQRQRSALIEHLDTLGPAASSPEYLANLAHTLAAARSGFSWKATHFADSATELREQLQTELTVGENVGRVLNRQPPRIGWVFTGQGAQWARMGMEMMEREIYRDSVAKSTAFLREMGCDWDPVTELTKETHQSRLGVPEISQPICSVLQIALVDELRSWGIAPSKVVGHSSGEIAAAYSIGALSHRDALAAAYFRGKAAASLQHTAIGKGISSATGMMAVGCSREEAEELLAQVKVRATVACINSPSNVTLSGESSALETIQLVLEERSIFARRLKVDVAYHSSYMHSCSAEYASSIAGLEYTEPALASDKKPVLMVSSVTGEEVDPELLGPYYWVRNLISPVLFTDAVKELVSPADGAEGKNAVDLLIEIGPHSALGGPIEQILAHYGIKNVGYMSMLARGQSAINTSLSLAAGLFRHGVSLQMPKVNSDPKYHLLTNLPPYAWNHSQEFRADSRIQRELVAQKFPTRSLLGASVPKMDEEEAVWHSFIRLDEEPWLRDHTVGTTVLFPGAGMVSIVLEAAQQMVDPGKTPRSFKLRDVSFLAAMTLPEDVTTEVILHMRPHLVATTGSTPAAWWEFTVSSATGPTGQLRNNCRGLLTIVYEEQRSSQMANEDLSIEIARIADYNDILHENPNTCSKRVFYDRMTKSAFQYGELFQGVENCHIGCGKTAFEVKLVDIGDTFSLEQLDRPFLIHAATLDAVFQGSMGSTGSSDNSDFGFEKPFLPTAIGELEILVDMPAEVGYMMPGFCRSQKHGFNEWSSSITMFNKEVSKVVLSVTDFRLTEVEMDEDKPEVLEVDPSGITSEPCWNYSLDVMEPAEIGQAVLGALATKDKLLQLIRMVVHQRPSINVIELVTGYEGLPNAVVSNLSRDMILPTQIHYALINNASHNHPSDQVFGQPFALGALDTPLPANLPAADLFIIPHHVNNKIKNLDSILERALGLAKPDATVLIAAPASSENKEIALPALKTKGFHLLSSIPSGTESLFLYSSGTNEKQPSEKLTNGYHKEEVIILESPASSNEARSFSQKLKIILQDQGCSVTVEAGLTDAVKGKTYVSLLELEEPLLDNLSEPEFQSIRTLVLNCERLLWITCGNSPSLGMIDGFLRVIRSEIAGPRFQVLHLSSEGFQQGHSLAARILEKETVDSEFREQGGILQVSRIYNSHKENNHLRNHLVDSTRLVSLANADDKPTLRLTIGKPGLMDTLRFVPDESAMRTPLADHEVELEVKVSGVNFRDIMTSMALITGKGLGQEASGIVLRTGSKASEVFKHGDRVSTLTLGGTHATRAICDYRATQKIPDSMSFEEAAAVSVVHVTAYFALVNLARLRRGQSVLIHAAAGGVGQAAVQLARYLGLTVYVTVGTEDKRQLIIERYGVPEEYIFNSRDSSFVKGIQRVTQGRGVDCVLNSLSGELLRVSWGCLATFGTFVEIGLRDITDNMRLDMRPFSKSTTFTFINVNTLLEEDPDTVSEILTEVFKLLDKGVLRTPFPVTVYPVGEVEDAFRTMLQGKHRGKMLLSFTEGNSEAPVLSKAKDSLKLDPHGTYLFVGGLGGLGRSLAMEFVASGARHIAFVSRSGDSKPEAKAVVEELTGHGAQVKVYRSDIADEASFLSAMEQCSHQLPPIKGVIQMAMVLRDVVFEKMTYDEWTVPLLSKVQGTWNIHKYFGHERPLDFLIFCSSQSGVCGNASQAQYAAGNTYQDALARYRRAQGLKAVSVNLGIMRDVGVLAETGSHALKVWEQVLGIGEPAFHALMKSLVNGQLRGRGAHDDEAPVQLCTGLGTADILAVQRLPKPAYFMDPRFGPLAVNGVSSATGGVSGEGAAASLASRLLDTDPTSATPIITDALIQKIADILRIPPSEVDANRPMYQYGVDSLVALEVRNWITREMKANMALLEILAAVPMETFAAQIALKSKLVVRPEASG</sequence>
<dbReference type="Pfam" id="PF08659">
    <property type="entry name" value="KR"/>
    <property type="match status" value="1"/>
</dbReference>
<dbReference type="SUPFAM" id="SSF47336">
    <property type="entry name" value="ACP-like"/>
    <property type="match status" value="1"/>
</dbReference>
<dbReference type="PROSITE" id="PS50075">
    <property type="entry name" value="CARRIER"/>
    <property type="match status" value="1"/>
</dbReference>
<dbReference type="InterPro" id="IPR036736">
    <property type="entry name" value="ACP-like_sf"/>
</dbReference>
<dbReference type="Pfam" id="PF14765">
    <property type="entry name" value="PS-DH"/>
    <property type="match status" value="1"/>
</dbReference>
<dbReference type="SMART" id="SM00825">
    <property type="entry name" value="PKS_KS"/>
    <property type="match status" value="1"/>
</dbReference>
<dbReference type="InterPro" id="IPR001227">
    <property type="entry name" value="Ac_transferase_dom_sf"/>
</dbReference>
<evidence type="ECO:0000259" key="6">
    <source>
        <dbReference type="PROSITE" id="PS50075"/>
    </source>
</evidence>
<evidence type="ECO:0000256" key="2">
    <source>
        <dbReference type="ARBA" id="ARBA00022553"/>
    </source>
</evidence>
<dbReference type="Pfam" id="PF02801">
    <property type="entry name" value="Ketoacyl-synt_C"/>
    <property type="match status" value="1"/>
</dbReference>
<dbReference type="Gene3D" id="3.40.366.10">
    <property type="entry name" value="Malonyl-Coenzyme A Acyl Carrier Protein, domain 2"/>
    <property type="match status" value="1"/>
</dbReference>
<feature type="domain" description="Ketosynthase family 3 (KS3)" evidence="7">
    <location>
        <begin position="10"/>
        <end position="435"/>
    </location>
</feature>
<name>A0A8H3FEZ4_9LECA</name>
<dbReference type="Gene3D" id="1.10.1200.10">
    <property type="entry name" value="ACP-like"/>
    <property type="match status" value="1"/>
</dbReference>
<dbReference type="InterPro" id="IPR013968">
    <property type="entry name" value="PKS_KR"/>
</dbReference>
<evidence type="ECO:0000256" key="5">
    <source>
        <dbReference type="PROSITE-ProRule" id="PRU01363"/>
    </source>
</evidence>
<dbReference type="Gene3D" id="3.40.47.10">
    <property type="match status" value="1"/>
</dbReference>
<feature type="active site" description="Proton donor; for dehydratase activity" evidence="5">
    <location>
        <position position="1167"/>
    </location>
</feature>
<dbReference type="GO" id="GO:0006633">
    <property type="term" value="P:fatty acid biosynthetic process"/>
    <property type="evidence" value="ECO:0007669"/>
    <property type="project" value="TreeGrafter"/>
</dbReference>
<dbReference type="SMART" id="SM00823">
    <property type="entry name" value="PKS_PP"/>
    <property type="match status" value="1"/>
</dbReference>
<dbReference type="PROSITE" id="PS52019">
    <property type="entry name" value="PKS_MFAS_DH"/>
    <property type="match status" value="1"/>
</dbReference>
<feature type="domain" description="Carrier" evidence="6">
    <location>
        <begin position="2300"/>
        <end position="2380"/>
    </location>
</feature>
<dbReference type="InterPro" id="IPR014030">
    <property type="entry name" value="Ketoacyl_synth_N"/>
</dbReference>
<dbReference type="SMART" id="SM00829">
    <property type="entry name" value="PKS_ER"/>
    <property type="match status" value="1"/>
</dbReference>
<proteinExistence type="predicted"/>
<dbReference type="InterPro" id="IPR020806">
    <property type="entry name" value="PKS_PP-bd"/>
</dbReference>
<dbReference type="Gene3D" id="3.40.50.720">
    <property type="entry name" value="NAD(P)-binding Rossmann-like Domain"/>
    <property type="match status" value="1"/>
</dbReference>
<dbReference type="Pfam" id="PF16197">
    <property type="entry name" value="KAsynt_C_assoc"/>
    <property type="match status" value="1"/>
</dbReference>
<evidence type="ECO:0000259" key="8">
    <source>
        <dbReference type="PROSITE" id="PS52019"/>
    </source>
</evidence>
<dbReference type="CDD" id="cd00833">
    <property type="entry name" value="PKS"/>
    <property type="match status" value="1"/>
</dbReference>
<dbReference type="InterPro" id="IPR050091">
    <property type="entry name" value="PKS_NRPS_Biosynth_Enz"/>
</dbReference>
<dbReference type="InterPro" id="IPR036291">
    <property type="entry name" value="NAD(P)-bd_dom_sf"/>
</dbReference>
<accession>A0A8H3FEZ4</accession>